<organism evidence="1">
    <name type="scientific">marine sediment metagenome</name>
    <dbReference type="NCBI Taxonomy" id="412755"/>
    <lineage>
        <taxon>unclassified sequences</taxon>
        <taxon>metagenomes</taxon>
        <taxon>ecological metagenomes</taxon>
    </lineage>
</organism>
<reference evidence="1" key="1">
    <citation type="journal article" date="2015" name="Nature">
        <title>Complex archaea that bridge the gap between prokaryotes and eukaryotes.</title>
        <authorList>
            <person name="Spang A."/>
            <person name="Saw J.H."/>
            <person name="Jorgensen S.L."/>
            <person name="Zaremba-Niedzwiedzka K."/>
            <person name="Martijn J."/>
            <person name="Lind A.E."/>
            <person name="van Eijk R."/>
            <person name="Schleper C."/>
            <person name="Guy L."/>
            <person name="Ettema T.J."/>
        </authorList>
    </citation>
    <scope>NUCLEOTIDE SEQUENCE</scope>
</reference>
<name>A0A0F9HZV9_9ZZZZ</name>
<sequence length="50" mass="6205">MTKEKLKMSKKFSINFLLNDLKEENIESEVYRTFKFIINKYKIKVFERNK</sequence>
<proteinExistence type="predicted"/>
<comment type="caution">
    <text evidence="1">The sequence shown here is derived from an EMBL/GenBank/DDBJ whole genome shotgun (WGS) entry which is preliminary data.</text>
</comment>
<protein>
    <submittedName>
        <fullName evidence="1">Uncharacterized protein</fullName>
    </submittedName>
</protein>
<gene>
    <name evidence="1" type="ORF">LCGC14_1721890</name>
</gene>
<accession>A0A0F9HZV9</accession>
<evidence type="ECO:0000313" key="1">
    <source>
        <dbReference type="EMBL" id="KKM10460.1"/>
    </source>
</evidence>
<dbReference type="EMBL" id="LAZR01015508">
    <property type="protein sequence ID" value="KKM10460.1"/>
    <property type="molecule type" value="Genomic_DNA"/>
</dbReference>
<dbReference type="AlphaFoldDB" id="A0A0F9HZV9"/>